<keyword evidence="2" id="KW-1185">Reference proteome</keyword>
<evidence type="ECO:0000313" key="1">
    <source>
        <dbReference type="EMBL" id="CUK01631.1"/>
    </source>
</evidence>
<gene>
    <name evidence="1" type="ORF">PH7735_02477</name>
</gene>
<proteinExistence type="predicted"/>
<sequence length="71" mass="7853">MSGYKPFLKQTCRKTGQRFRVGVAARPKVETLQAPNRDEKKTECNLQNGCRVGNCAVLSVSLVKKEARLSG</sequence>
<dbReference type="EMBL" id="CYTW01000002">
    <property type="protein sequence ID" value="CUK01631.1"/>
    <property type="molecule type" value="Genomic_DNA"/>
</dbReference>
<dbReference type="Proteomes" id="UP000051870">
    <property type="component" value="Unassembled WGS sequence"/>
</dbReference>
<dbReference type="STRING" id="1715693.PH7735_02477"/>
<evidence type="ECO:0000313" key="2">
    <source>
        <dbReference type="Proteomes" id="UP000051870"/>
    </source>
</evidence>
<name>A0A0P1IS28_9RHOB</name>
<accession>A0A0P1IS28</accession>
<organism evidence="1 2">
    <name type="scientific">Shimia thalassica</name>
    <dbReference type="NCBI Taxonomy" id="1715693"/>
    <lineage>
        <taxon>Bacteria</taxon>
        <taxon>Pseudomonadati</taxon>
        <taxon>Pseudomonadota</taxon>
        <taxon>Alphaproteobacteria</taxon>
        <taxon>Rhodobacterales</taxon>
        <taxon>Roseobacteraceae</taxon>
    </lineage>
</organism>
<dbReference type="AlphaFoldDB" id="A0A0P1IS28"/>
<reference evidence="2" key="1">
    <citation type="submission" date="2015-09" db="EMBL/GenBank/DDBJ databases">
        <authorList>
            <person name="Rodrigo-Torres Lidia"/>
            <person name="Arahal R.David."/>
        </authorList>
    </citation>
    <scope>NUCLEOTIDE SEQUENCE [LARGE SCALE GENOMIC DNA]</scope>
    <source>
        <strain evidence="2">CECT 7735</strain>
    </source>
</reference>
<protein>
    <submittedName>
        <fullName evidence="1">Uncharacterized protein</fullName>
    </submittedName>
</protein>